<dbReference type="Proteomes" id="UP001178507">
    <property type="component" value="Unassembled WGS sequence"/>
</dbReference>
<evidence type="ECO:0000259" key="4">
    <source>
        <dbReference type="Pfam" id="PF26188"/>
    </source>
</evidence>
<organism evidence="5 6">
    <name type="scientific">Effrenium voratum</name>
    <dbReference type="NCBI Taxonomy" id="2562239"/>
    <lineage>
        <taxon>Eukaryota</taxon>
        <taxon>Sar</taxon>
        <taxon>Alveolata</taxon>
        <taxon>Dinophyceae</taxon>
        <taxon>Suessiales</taxon>
        <taxon>Symbiodiniaceae</taxon>
        <taxon>Effrenium</taxon>
    </lineage>
</organism>
<dbReference type="InterPro" id="IPR049625">
    <property type="entry name" value="Glyco_transf_61_cat"/>
</dbReference>
<evidence type="ECO:0000256" key="1">
    <source>
        <dbReference type="SAM" id="MobiDB-lite"/>
    </source>
</evidence>
<protein>
    <submittedName>
        <fullName evidence="5">Uncharacterized protein</fullName>
    </submittedName>
</protein>
<dbReference type="GO" id="GO:0044528">
    <property type="term" value="P:regulation of mitochondrial mRNA stability"/>
    <property type="evidence" value="ECO:0007669"/>
    <property type="project" value="TreeGrafter"/>
</dbReference>
<dbReference type="PANTHER" id="PTHR21228">
    <property type="entry name" value="FAST LEU-RICH DOMAIN-CONTAINING"/>
    <property type="match status" value="1"/>
</dbReference>
<dbReference type="GO" id="GO:0000963">
    <property type="term" value="P:mitochondrial RNA processing"/>
    <property type="evidence" value="ECO:0007669"/>
    <property type="project" value="TreeGrafter"/>
</dbReference>
<feature type="domain" description="Pseudouridine synthase RsuA/RluA-like" evidence="2">
    <location>
        <begin position="641"/>
        <end position="810"/>
    </location>
</feature>
<feature type="region of interest" description="Disordered" evidence="1">
    <location>
        <begin position="1"/>
        <end position="29"/>
    </location>
</feature>
<evidence type="ECO:0000259" key="3">
    <source>
        <dbReference type="Pfam" id="PF04577"/>
    </source>
</evidence>
<dbReference type="EMBL" id="CAUJNA010003782">
    <property type="protein sequence ID" value="CAJ1409705.1"/>
    <property type="molecule type" value="Genomic_DNA"/>
</dbReference>
<dbReference type="CDD" id="cd02869">
    <property type="entry name" value="PseudoU_synth_RluA_like"/>
    <property type="match status" value="1"/>
</dbReference>
<dbReference type="GO" id="GO:0003723">
    <property type="term" value="F:RNA binding"/>
    <property type="evidence" value="ECO:0007669"/>
    <property type="project" value="InterPro"/>
</dbReference>
<dbReference type="PANTHER" id="PTHR21228:SF40">
    <property type="entry name" value="LD45607P"/>
    <property type="match status" value="1"/>
</dbReference>
<dbReference type="InterPro" id="IPR058917">
    <property type="entry name" value="RESC6_dom"/>
</dbReference>
<dbReference type="GO" id="GO:0035770">
    <property type="term" value="C:ribonucleoprotein granule"/>
    <property type="evidence" value="ECO:0007669"/>
    <property type="project" value="TreeGrafter"/>
</dbReference>
<proteinExistence type="predicted"/>
<dbReference type="SUPFAM" id="SSF55120">
    <property type="entry name" value="Pseudouridine synthase"/>
    <property type="match status" value="1"/>
</dbReference>
<reference evidence="5" key="1">
    <citation type="submission" date="2023-08" db="EMBL/GenBank/DDBJ databases">
        <authorList>
            <person name="Chen Y."/>
            <person name="Shah S."/>
            <person name="Dougan E. K."/>
            <person name="Thang M."/>
            <person name="Chan C."/>
        </authorList>
    </citation>
    <scope>NUCLEOTIDE SEQUENCE</scope>
</reference>
<keyword evidence="6" id="KW-1185">Reference proteome</keyword>
<dbReference type="GO" id="GO:0016757">
    <property type="term" value="F:glycosyltransferase activity"/>
    <property type="evidence" value="ECO:0007669"/>
    <property type="project" value="InterPro"/>
</dbReference>
<evidence type="ECO:0000313" key="5">
    <source>
        <dbReference type="EMBL" id="CAJ1409705.1"/>
    </source>
</evidence>
<comment type="caution">
    <text evidence="5">The sequence shown here is derived from an EMBL/GenBank/DDBJ whole genome shotgun (WGS) entry which is preliminary data.</text>
</comment>
<evidence type="ECO:0000259" key="2">
    <source>
        <dbReference type="Pfam" id="PF00849"/>
    </source>
</evidence>
<feature type="compositionally biased region" description="Low complexity" evidence="1">
    <location>
        <begin position="1"/>
        <end position="26"/>
    </location>
</feature>
<dbReference type="GO" id="GO:0001522">
    <property type="term" value="P:pseudouridine synthesis"/>
    <property type="evidence" value="ECO:0007669"/>
    <property type="project" value="InterPro"/>
</dbReference>
<dbReference type="Pfam" id="PF04577">
    <property type="entry name" value="Glyco_transf_61"/>
    <property type="match status" value="1"/>
</dbReference>
<feature type="domain" description="Glycosyltransferase 61 catalytic" evidence="3">
    <location>
        <begin position="1440"/>
        <end position="1536"/>
    </location>
</feature>
<dbReference type="Pfam" id="PF26188">
    <property type="entry name" value="RESC6"/>
    <property type="match status" value="1"/>
</dbReference>
<dbReference type="Gene3D" id="3.30.2350.10">
    <property type="entry name" value="Pseudouridine synthase"/>
    <property type="match status" value="1"/>
</dbReference>
<evidence type="ECO:0000313" key="6">
    <source>
        <dbReference type="Proteomes" id="UP001178507"/>
    </source>
</evidence>
<feature type="domain" description="RNA-editing substrate-binding complex 6 protein" evidence="4">
    <location>
        <begin position="197"/>
        <end position="340"/>
    </location>
</feature>
<sequence>MAAAGSRGLSARWARAARSSRRTGTSCQGRGLAGMLRSCGRRDLLGGPGIDPWLAVPQMGPENATGRGTQMETLEEVLRDLTKPEEATLQLQKLKRFRRLAPQDAARVADALDVLLSEADLNPPDCVSAMISAANAQAAQRRAASKERLQRVQDALERSFEKGRPAPEELSYGSWALVKLGDRGSSALRGLLQRCEQLEEFQAAQLSRLAWSLVTARLREEPLPLLQRMAERARSCHLHPHSGLAMLAWSFAKLQVKDEEMMQAVGRSSALHAGYFKPKELANVSWAFAMWSTTSPALEAVAQQAVQVVEEFKNQELTMLLWSFARLDAAPANLISAAAREVAARDLNAQHLANSAWAFARLMAAELARDLALKAQRRAHELKAQELSSLLWALAKVRADSALGSRMAQQAAEKNLGPQELVNLLWSAASMVLHDEQVLHGLTSQLTDLDAFGIQDLANGAWALAKLQQEDPAVFAAIARRLNGRCQEATSQQLANLAWAFATVAFAQGAQAVGAHAARRLAEFSSQGLANVTWAMAAVRALNFFEAVGDKLMSTNLEHLCQSPQTTLVNWAVDTQAILRSFRDAAFPHRCLGWAASALQRVGAELDRRGRLVAVEEGSSPVRPPASAESPRVLLDGESHCVLLKPSGWQVDTEGDEEDYVARHHAAREMLSQYMAYRYSVTKHPILEDVRCKKGFLHRLDVPSSGLILSAKTYSAYLDLLGQLGSGRLARDYLVLLHGLAVRREIWAPLAKEALRSWGAKSAVRATGRPATSHLKISGHARAPLGRAVSMAAVRIGTGRRHQIRVHAAHVGHPTVSDARYTAEPTFAADVAWCQRNFLHRYSLRFRVDGVESWACCELPEDLREALWQLRPLRRSSADSLDLWQGELPRWEEMPAWPQPLFPQEAPAFLCDCSWRDNWFLHLAEDAEEILREPEVDFAAPSAAGNQSRSRPWQMLQDLVQQGLCSRDAGWVKISGKAYRFNPFWITEGHIALREGIFEALCVPGLIVSDLLCSLHFALEARVLPAARFARRLRWMLPWVRHCLGPPWPLHPQRLEAFADRWAAFEVAFWVDKADVEVPHFRDLGRSVDRGDLAEPLRRCWPMSLAGACWPSRTSSLGASCIMCCDPRFPRGNPTCFNGVFTFEACCLPEDLQQGWPPEPEPVRTLTSEGAMELRELRDELRSQDAAAAIPDAGGLAELTAWLARRDKSPQLRLFPDLDLLVATNACVGRETEVPWFFPSPYGPSGLELAASAGALCGTGLPVTELVSVPKKRVLVPQQRPSRGFHKLEPYGLELMEPCRASPGCCQLPPCSSCCGEVEWRGLGILTGELRTNIAHFARDALWLHSLSNESLRALGAGQLKAERVLTKHAATECVENGACVRTDRQVIFEMEKFLEEVALEGCSLPTFDAGDPAMDHTVCFEVLAQRWRPWAGDAVQVQAFRTKALQHCRIKDQGMQKKIVLLQRDAATRRWKDEEKLIEHLKAAAMSWDASLVLANLGRLEPCRQVEALHDAMAIVAIHGADLTNMIFLPAKAAVLEVALECELEGGSVDSPFWRGPGTLMNGSVLARARKIWREQQRQQLCPAPGAVLKERLQGYPSSQFAKLARQANLLYTAVMDCSGAECQRQQEPGEFDRGWCTSDAKRKDFVEVDIAGRLIPTLWVIYDEYLRKLLPEQSSK</sequence>
<accession>A0AA36JNY5</accession>
<gene>
    <name evidence="5" type="ORF">EVOR1521_LOCUS30730</name>
</gene>
<name>A0AA36JNY5_9DINO</name>
<dbReference type="Pfam" id="PF00849">
    <property type="entry name" value="PseudoU_synth_2"/>
    <property type="match status" value="1"/>
</dbReference>
<dbReference type="GO" id="GO:0009982">
    <property type="term" value="F:pseudouridine synthase activity"/>
    <property type="evidence" value="ECO:0007669"/>
    <property type="project" value="InterPro"/>
</dbReference>
<dbReference type="InterPro" id="IPR020103">
    <property type="entry name" value="PsdUridine_synth_cat_dom_sf"/>
</dbReference>
<dbReference type="InterPro" id="IPR050870">
    <property type="entry name" value="FAST_kinase"/>
</dbReference>
<dbReference type="InterPro" id="IPR006145">
    <property type="entry name" value="PsdUridine_synth_RsuA/RluA"/>
</dbReference>
<dbReference type="GO" id="GO:0005759">
    <property type="term" value="C:mitochondrial matrix"/>
    <property type="evidence" value="ECO:0007669"/>
    <property type="project" value="TreeGrafter"/>
</dbReference>